<organism evidence="8 9">
    <name type="scientific">Oxobacter pfennigii</name>
    <dbReference type="NCBI Taxonomy" id="36849"/>
    <lineage>
        <taxon>Bacteria</taxon>
        <taxon>Bacillati</taxon>
        <taxon>Bacillota</taxon>
        <taxon>Clostridia</taxon>
        <taxon>Eubacteriales</taxon>
        <taxon>Clostridiaceae</taxon>
        <taxon>Oxobacter</taxon>
    </lineage>
</organism>
<evidence type="ECO:0000256" key="3">
    <source>
        <dbReference type="ARBA" id="ARBA00023082"/>
    </source>
</evidence>
<evidence type="ECO:0000259" key="6">
    <source>
        <dbReference type="Pfam" id="PF04542"/>
    </source>
</evidence>
<dbReference type="InterPro" id="IPR036388">
    <property type="entry name" value="WH-like_DNA-bd_sf"/>
</dbReference>
<comment type="similarity">
    <text evidence="1">Belongs to the sigma-70 factor family. ECF subfamily.</text>
</comment>
<dbReference type="STRING" id="36849.OXPF_29530"/>
<dbReference type="SUPFAM" id="SSF88659">
    <property type="entry name" value="Sigma3 and sigma4 domains of RNA polymerase sigma factors"/>
    <property type="match status" value="1"/>
</dbReference>
<dbReference type="NCBIfam" id="TIGR02937">
    <property type="entry name" value="sigma70-ECF"/>
    <property type="match status" value="1"/>
</dbReference>
<dbReference type="InterPro" id="IPR013249">
    <property type="entry name" value="RNA_pol_sigma70_r4_t2"/>
</dbReference>
<keyword evidence="9" id="KW-1185">Reference proteome</keyword>
<evidence type="ECO:0000256" key="5">
    <source>
        <dbReference type="ARBA" id="ARBA00023163"/>
    </source>
</evidence>
<protein>
    <submittedName>
        <fullName evidence="8">ECF RNA polymerase sigma factor RpoE</fullName>
    </submittedName>
</protein>
<dbReference type="PATRIC" id="fig|36849.3.peg.3125"/>
<dbReference type="InterPro" id="IPR013324">
    <property type="entry name" value="RNA_pol_sigma_r3/r4-like"/>
</dbReference>
<sequence length="181" mass="21509">MKITEDNFIVQMKKRNEKALEYVIDNYAWILKTVIKKHLFYLPDLYEECINDCLLAIWNNIYLYVPERNSFKNWIGGIAKYKSIDYLRKHLRDLENENIDDVTISVEDNSLKSVLTRELEEETEKVLNSLSQETREIFKQLYFEGKDIDELAEATGFSKSVLYNRISRGKKKIRKEMRGGH</sequence>
<dbReference type="InterPro" id="IPR039425">
    <property type="entry name" value="RNA_pol_sigma-70-like"/>
</dbReference>
<dbReference type="Gene3D" id="1.10.1740.10">
    <property type="match status" value="1"/>
</dbReference>
<keyword evidence="2" id="KW-0805">Transcription regulation</keyword>
<reference evidence="8 9" key="1">
    <citation type="submission" date="2015-09" db="EMBL/GenBank/DDBJ databases">
        <title>Genome sequence of Oxobacter pfennigii DSM 3222.</title>
        <authorList>
            <person name="Poehlein A."/>
            <person name="Bengelsdorf F.R."/>
            <person name="Schiel-Bengelsdorf B."/>
            <person name="Duerre P."/>
            <person name="Daniel R."/>
        </authorList>
    </citation>
    <scope>NUCLEOTIDE SEQUENCE [LARGE SCALE GENOMIC DNA]</scope>
    <source>
        <strain evidence="8 9">DSM 3222</strain>
    </source>
</reference>
<dbReference type="InterPro" id="IPR007627">
    <property type="entry name" value="RNA_pol_sigma70_r2"/>
</dbReference>
<evidence type="ECO:0000313" key="9">
    <source>
        <dbReference type="Proteomes" id="UP000050326"/>
    </source>
</evidence>
<comment type="caution">
    <text evidence="8">The sequence shown here is derived from an EMBL/GenBank/DDBJ whole genome shotgun (WGS) entry which is preliminary data.</text>
</comment>
<evidence type="ECO:0000256" key="2">
    <source>
        <dbReference type="ARBA" id="ARBA00023015"/>
    </source>
</evidence>
<dbReference type="PANTHER" id="PTHR43133">
    <property type="entry name" value="RNA POLYMERASE ECF-TYPE SIGMA FACTO"/>
    <property type="match status" value="1"/>
</dbReference>
<evidence type="ECO:0000256" key="4">
    <source>
        <dbReference type="ARBA" id="ARBA00023125"/>
    </source>
</evidence>
<feature type="domain" description="RNA polymerase sigma-70 region 2" evidence="6">
    <location>
        <begin position="44"/>
        <end position="90"/>
    </location>
</feature>
<evidence type="ECO:0000259" key="7">
    <source>
        <dbReference type="Pfam" id="PF08281"/>
    </source>
</evidence>
<keyword evidence="5" id="KW-0804">Transcription</keyword>
<dbReference type="AlphaFoldDB" id="A0A0N8NT08"/>
<dbReference type="SUPFAM" id="SSF88946">
    <property type="entry name" value="Sigma2 domain of RNA polymerase sigma factors"/>
    <property type="match status" value="1"/>
</dbReference>
<proteinExistence type="inferred from homology"/>
<dbReference type="InterPro" id="IPR013325">
    <property type="entry name" value="RNA_pol_sigma_r2"/>
</dbReference>
<dbReference type="GO" id="GO:0016987">
    <property type="term" value="F:sigma factor activity"/>
    <property type="evidence" value="ECO:0007669"/>
    <property type="project" value="UniProtKB-KW"/>
</dbReference>
<evidence type="ECO:0000313" key="8">
    <source>
        <dbReference type="EMBL" id="KPU43512.1"/>
    </source>
</evidence>
<keyword evidence="3" id="KW-0731">Sigma factor</keyword>
<dbReference type="EMBL" id="LKET01000039">
    <property type="protein sequence ID" value="KPU43512.1"/>
    <property type="molecule type" value="Genomic_DNA"/>
</dbReference>
<gene>
    <name evidence="8" type="primary">rpoE_2</name>
    <name evidence="8" type="ORF">OXPF_29530</name>
</gene>
<evidence type="ECO:0000256" key="1">
    <source>
        <dbReference type="ARBA" id="ARBA00010641"/>
    </source>
</evidence>
<dbReference type="Pfam" id="PF04542">
    <property type="entry name" value="Sigma70_r2"/>
    <property type="match status" value="1"/>
</dbReference>
<dbReference type="Pfam" id="PF08281">
    <property type="entry name" value="Sigma70_r4_2"/>
    <property type="match status" value="1"/>
</dbReference>
<dbReference type="PANTHER" id="PTHR43133:SF8">
    <property type="entry name" value="RNA POLYMERASE SIGMA FACTOR HI_1459-RELATED"/>
    <property type="match status" value="1"/>
</dbReference>
<dbReference type="OrthoDB" id="2678696at2"/>
<dbReference type="InterPro" id="IPR014284">
    <property type="entry name" value="RNA_pol_sigma-70_dom"/>
</dbReference>
<feature type="domain" description="RNA polymerase sigma factor 70 region 4 type 2" evidence="7">
    <location>
        <begin position="123"/>
        <end position="173"/>
    </location>
</feature>
<dbReference type="GO" id="GO:0006352">
    <property type="term" value="P:DNA-templated transcription initiation"/>
    <property type="evidence" value="ECO:0007669"/>
    <property type="project" value="InterPro"/>
</dbReference>
<keyword evidence="4" id="KW-0238">DNA-binding</keyword>
<accession>A0A0N8NT08</accession>
<dbReference type="GO" id="GO:0003677">
    <property type="term" value="F:DNA binding"/>
    <property type="evidence" value="ECO:0007669"/>
    <property type="project" value="UniProtKB-KW"/>
</dbReference>
<dbReference type="Proteomes" id="UP000050326">
    <property type="component" value="Unassembled WGS sequence"/>
</dbReference>
<dbReference type="Gene3D" id="1.10.10.10">
    <property type="entry name" value="Winged helix-like DNA-binding domain superfamily/Winged helix DNA-binding domain"/>
    <property type="match status" value="1"/>
</dbReference>
<name>A0A0N8NT08_9CLOT</name>